<evidence type="ECO:0000313" key="2">
    <source>
        <dbReference type="Proteomes" id="UP000231658"/>
    </source>
</evidence>
<reference evidence="1 2" key="1">
    <citation type="submission" date="2016-07" db="EMBL/GenBank/DDBJ databases">
        <authorList>
            <person name="Lefevre C.T."/>
        </authorList>
    </citation>
    <scope>NUCLEOTIDE SEQUENCE [LARGE SCALE GENOMIC DNA]</scope>
    <source>
        <strain evidence="1">PR1</strain>
    </source>
</reference>
<gene>
    <name evidence="1" type="ORF">MTBPR1_200001</name>
</gene>
<proteinExistence type="predicted"/>
<dbReference type="RefSeq" id="WP_069188625.1">
    <property type="nucleotide sequence ID" value="NZ_FLYE01000013.1"/>
</dbReference>
<dbReference type="STRING" id="1867952.MTBPR1_200001"/>
<keyword evidence="2" id="KW-1185">Reference proteome</keyword>
<evidence type="ECO:0000313" key="1">
    <source>
        <dbReference type="EMBL" id="SCA56521.1"/>
    </source>
</evidence>
<name>A0A1C3RGW8_9PROT</name>
<accession>A0A1C3RGW8</accession>
<sequence>MSNVSEITREMGTNHKDFLRLLPRSIPDATINWQGNEQTGAKVNIENAPLGRIDIDLSKVGERRIALLALPVTHVTFRFYDVDQDSAQKEYDRMAKYFQRGGG</sequence>
<protein>
    <submittedName>
        <fullName evidence="1">Uncharacterized protein</fullName>
    </submittedName>
</protein>
<dbReference type="OrthoDB" id="8449038at2"/>
<dbReference type="EMBL" id="FLYE01000013">
    <property type="protein sequence ID" value="SCA56521.1"/>
    <property type="molecule type" value="Genomic_DNA"/>
</dbReference>
<dbReference type="AlphaFoldDB" id="A0A1C3RGW8"/>
<dbReference type="Proteomes" id="UP000231658">
    <property type="component" value="Unassembled WGS sequence"/>
</dbReference>
<organism evidence="1 2">
    <name type="scientific">Candidatus Terasakiella magnetica</name>
    <dbReference type="NCBI Taxonomy" id="1867952"/>
    <lineage>
        <taxon>Bacteria</taxon>
        <taxon>Pseudomonadati</taxon>
        <taxon>Pseudomonadota</taxon>
        <taxon>Alphaproteobacteria</taxon>
        <taxon>Rhodospirillales</taxon>
        <taxon>Terasakiellaceae</taxon>
        <taxon>Terasakiella</taxon>
    </lineage>
</organism>